<reference evidence="1 2" key="1">
    <citation type="submission" date="2019-11" db="EMBL/GenBank/DDBJ databases">
        <title>Draft genome sequence of 12 host-associated Lactobacillus reuteri rodent strains.</title>
        <authorList>
            <person name="Zhang S."/>
            <person name="Ozcam M."/>
            <person name="Van Pijkeren J.P."/>
        </authorList>
    </citation>
    <scope>NUCLEOTIDE SEQUENCE [LARGE SCALE GENOMIC DNA]</scope>
    <source>
        <strain evidence="1 2">N4I</strain>
    </source>
</reference>
<evidence type="ECO:0000313" key="2">
    <source>
        <dbReference type="Proteomes" id="UP000460207"/>
    </source>
</evidence>
<dbReference type="EMBL" id="WJND01000011">
    <property type="protein sequence ID" value="MRG89848.1"/>
    <property type="molecule type" value="Genomic_DNA"/>
</dbReference>
<name>A0A1C1ZU56_LIMRT</name>
<gene>
    <name evidence="1" type="ORF">GIX76_07610</name>
</gene>
<protein>
    <submittedName>
        <fullName evidence="1">DUF4828 domain-containing protein</fullName>
    </submittedName>
</protein>
<accession>A0A1C1ZU56</accession>
<evidence type="ECO:0000313" key="1">
    <source>
        <dbReference type="EMBL" id="MRG89848.1"/>
    </source>
</evidence>
<organism evidence="1 2">
    <name type="scientific">Limosilactobacillus reuteri</name>
    <name type="common">Lactobacillus reuteri</name>
    <dbReference type="NCBI Taxonomy" id="1598"/>
    <lineage>
        <taxon>Bacteria</taxon>
        <taxon>Bacillati</taxon>
        <taxon>Bacillota</taxon>
        <taxon>Bacilli</taxon>
        <taxon>Lactobacillales</taxon>
        <taxon>Lactobacillaceae</taxon>
        <taxon>Limosilactobacillus</taxon>
    </lineage>
</organism>
<comment type="caution">
    <text evidence="1">The sequence shown here is derived from an EMBL/GenBank/DDBJ whole genome shotgun (WGS) entry which is preliminary data.</text>
</comment>
<dbReference type="AlphaFoldDB" id="A0A1C1ZU56"/>
<dbReference type="RefSeq" id="WP_065867083.1">
    <property type="nucleotide sequence ID" value="NZ_JAJAOY010000019.1"/>
</dbReference>
<dbReference type="Pfam" id="PF16110">
    <property type="entry name" value="DUF4828"/>
    <property type="match status" value="1"/>
</dbReference>
<sequence length="120" mass="13657">MRKKGMLLFGAGLMAGLTSTLGFSRAKKSNNTISLPIFYAGTWQYYDKERDRSHKITISPELKLGIDNQIIPATVQQIKPDKLVFLDRFGYHITIRANEQRPVSLTDEADDQVYIIQPLK</sequence>
<dbReference type="Proteomes" id="UP000460207">
    <property type="component" value="Unassembled WGS sequence"/>
</dbReference>
<dbReference type="InterPro" id="IPR032254">
    <property type="entry name" value="DUF4828"/>
</dbReference>
<proteinExistence type="predicted"/>